<dbReference type="Proteomes" id="UP001501337">
    <property type="component" value="Unassembled WGS sequence"/>
</dbReference>
<protein>
    <submittedName>
        <fullName evidence="1">Uncharacterized protein</fullName>
    </submittedName>
</protein>
<evidence type="ECO:0000313" key="1">
    <source>
        <dbReference type="EMBL" id="GAA3977708.1"/>
    </source>
</evidence>
<dbReference type="RefSeq" id="WP_344809383.1">
    <property type="nucleotide sequence ID" value="NZ_BAABBO010000021.1"/>
</dbReference>
<keyword evidence="2" id="KW-1185">Reference proteome</keyword>
<proteinExistence type="predicted"/>
<name>A0ABP7QAA2_9GAMM</name>
<reference evidence="2" key="1">
    <citation type="journal article" date="2019" name="Int. J. Syst. Evol. Microbiol.">
        <title>The Global Catalogue of Microorganisms (GCM) 10K type strain sequencing project: providing services to taxonomists for standard genome sequencing and annotation.</title>
        <authorList>
            <consortium name="The Broad Institute Genomics Platform"/>
            <consortium name="The Broad Institute Genome Sequencing Center for Infectious Disease"/>
            <person name="Wu L."/>
            <person name="Ma J."/>
        </authorList>
    </citation>
    <scope>NUCLEOTIDE SEQUENCE [LARGE SCALE GENOMIC DNA]</scope>
    <source>
        <strain evidence="2">JCM 17555</strain>
    </source>
</reference>
<dbReference type="EMBL" id="BAABBO010000021">
    <property type="protein sequence ID" value="GAA3977708.1"/>
    <property type="molecule type" value="Genomic_DNA"/>
</dbReference>
<accession>A0ABP7QAA2</accession>
<sequence>MSHFSGTKRFQGSLTVVSMALGMALSGANAKEPLGRGENELRELSTIEKVKLVVASHAGKNTYQLGLHTHGYGIEGDAIALNSYLSVICSTQAVVHEAGELLPIDALNYFDGVVDFQRPFSDAADRLRAALATGFRYAIMPKVCSQRIEGELHPSLAYGFLQSGKTNYLILIDGPELGKGVKNAKQRHQALTEVGYDLGDVSIERSIRTGGKRTYTLRAPIYSYDSLVAGALAINMKYVAEAEVSADGTCGFDYVEQIQAERQSSPTSAARPPRSAVLFTLVNEAMNPINERRMAVEISLSRSAPGLPVNRYVATVLPGDSPRKPIFWVDPLAPIIDRHAVRFEMPAVSGWLAARNYALKNLDYLNMLDSHIRRDCEDSRGMADTAKSDVAALLP</sequence>
<evidence type="ECO:0000313" key="2">
    <source>
        <dbReference type="Proteomes" id="UP001501337"/>
    </source>
</evidence>
<comment type="caution">
    <text evidence="1">The sequence shown here is derived from an EMBL/GenBank/DDBJ whole genome shotgun (WGS) entry which is preliminary data.</text>
</comment>
<organism evidence="1 2">
    <name type="scientific">Allohahella marinimesophila</name>
    <dbReference type="NCBI Taxonomy" id="1054972"/>
    <lineage>
        <taxon>Bacteria</taxon>
        <taxon>Pseudomonadati</taxon>
        <taxon>Pseudomonadota</taxon>
        <taxon>Gammaproteobacteria</taxon>
        <taxon>Oceanospirillales</taxon>
        <taxon>Hahellaceae</taxon>
        <taxon>Allohahella</taxon>
    </lineage>
</organism>
<gene>
    <name evidence="1" type="ORF">GCM10022278_38080</name>
</gene>